<dbReference type="RefSeq" id="WP_109967874.1">
    <property type="nucleotide sequence ID" value="NZ_CP176093.1"/>
</dbReference>
<evidence type="ECO:0000313" key="1">
    <source>
        <dbReference type="EMBL" id="PWR73220.1"/>
    </source>
</evidence>
<dbReference type="AlphaFoldDB" id="A0A2V2N3T3"/>
<dbReference type="EMBL" id="QGMY01000003">
    <property type="protein sequence ID" value="PWR73220.1"/>
    <property type="molecule type" value="Genomic_DNA"/>
</dbReference>
<protein>
    <submittedName>
        <fullName evidence="1">Uncharacterized protein</fullName>
    </submittedName>
</protein>
<evidence type="ECO:0000313" key="2">
    <source>
        <dbReference type="Proteomes" id="UP000245657"/>
    </source>
</evidence>
<dbReference type="GeneID" id="97549944"/>
<comment type="caution">
    <text evidence="1">The sequence shown here is derived from an EMBL/GenBank/DDBJ whole genome shotgun (WGS) entry which is preliminary data.</text>
</comment>
<name>A0A2V2N3T3_9EURY</name>
<gene>
    <name evidence="1" type="ORF">DK846_05175</name>
</gene>
<sequence>MVKKLHEKPLVIDLSIEGVTGIGATLCQDGFHFSSSGCSTRSGAQTSCTNFGGAATGACADGYIPNHTATMCTPGNSNLQGTCNLGGSANRSFCGFGGSPSTCYVGVGQDKPKCDSGNADLLLCRSGNAQHENFSS</sequence>
<proteinExistence type="predicted"/>
<accession>A0A2V2N3T3</accession>
<dbReference type="Proteomes" id="UP000245657">
    <property type="component" value="Unassembled WGS sequence"/>
</dbReference>
<organism evidence="1 2">
    <name type="scientific">Methanospirillum lacunae</name>
    <dbReference type="NCBI Taxonomy" id="668570"/>
    <lineage>
        <taxon>Archaea</taxon>
        <taxon>Methanobacteriati</taxon>
        <taxon>Methanobacteriota</taxon>
        <taxon>Stenosarchaea group</taxon>
        <taxon>Methanomicrobia</taxon>
        <taxon>Methanomicrobiales</taxon>
        <taxon>Methanospirillaceae</taxon>
        <taxon>Methanospirillum</taxon>
    </lineage>
</organism>
<reference evidence="1 2" key="1">
    <citation type="submission" date="2018-05" db="EMBL/GenBank/DDBJ databases">
        <title>Draft genome of Methanospirillum lacunae Ki8-1.</title>
        <authorList>
            <person name="Dueholm M.S."/>
            <person name="Nielsen P.H."/>
            <person name="Bakmann L.F."/>
            <person name="Otzen D.E."/>
        </authorList>
    </citation>
    <scope>NUCLEOTIDE SEQUENCE [LARGE SCALE GENOMIC DNA]</scope>
    <source>
        <strain evidence="1 2">Ki8-1</strain>
    </source>
</reference>
<keyword evidence="2" id="KW-1185">Reference proteome</keyword>